<comment type="similarity">
    <text evidence="2">Belongs to the ligand-gated ion channel (TC 1.A.9) family. Acetylcholine receptor (TC 1.A.9.1) subfamily.</text>
</comment>
<feature type="transmembrane region" description="Helical" evidence="17">
    <location>
        <begin position="236"/>
        <end position="260"/>
    </location>
</feature>
<dbReference type="InterPro" id="IPR006201">
    <property type="entry name" value="Neur_channel"/>
</dbReference>
<keyword evidence="14" id="KW-1071">Ligand-gated ion channel</keyword>
<dbReference type="InterPro" id="IPR036734">
    <property type="entry name" value="Neur_chan_lig-bd_sf"/>
</dbReference>
<feature type="signal peptide" evidence="17">
    <location>
        <begin position="1"/>
        <end position="17"/>
    </location>
</feature>
<evidence type="ECO:0000313" key="20">
    <source>
        <dbReference type="EMBL" id="KAG7300462.1"/>
    </source>
</evidence>
<evidence type="ECO:0000259" key="19">
    <source>
        <dbReference type="Pfam" id="PF02932"/>
    </source>
</evidence>
<dbReference type="PANTHER" id="PTHR18945">
    <property type="entry name" value="NEUROTRANSMITTER GATED ION CHANNEL"/>
    <property type="match status" value="1"/>
</dbReference>
<evidence type="ECO:0000256" key="2">
    <source>
        <dbReference type="ARBA" id="ARBA00009237"/>
    </source>
</evidence>
<dbReference type="Proteomes" id="UP000823941">
    <property type="component" value="Chromosome 21"/>
</dbReference>
<keyword evidence="4" id="KW-1003">Cell membrane</keyword>
<keyword evidence="7" id="KW-0770">Synapse</keyword>
<protein>
    <submittedName>
        <fullName evidence="20">Acetylcholine receptor subunit alpha-like 2</fullName>
    </submittedName>
</protein>
<dbReference type="Pfam" id="PF02931">
    <property type="entry name" value="Neur_chan_LBD"/>
    <property type="match status" value="1"/>
</dbReference>
<feature type="domain" description="Neurotransmitter-gated ion-channel ligand-binding" evidence="18">
    <location>
        <begin position="22"/>
        <end position="235"/>
    </location>
</feature>
<dbReference type="Gene3D" id="1.20.58.390">
    <property type="entry name" value="Neurotransmitter-gated ion-channel transmembrane domain"/>
    <property type="match status" value="2"/>
</dbReference>
<dbReference type="NCBIfam" id="TIGR00860">
    <property type="entry name" value="LIC"/>
    <property type="match status" value="1"/>
</dbReference>
<dbReference type="InterPro" id="IPR036719">
    <property type="entry name" value="Neuro-gated_channel_TM_sf"/>
</dbReference>
<gene>
    <name evidence="20" type="ORF">JYU34_016089</name>
</gene>
<proteinExistence type="inferred from homology"/>
<comment type="function">
    <text evidence="1">After binding acetylcholine, the AChR responds by an extensive change in conformation that affects all subunits and leads to opening of an ion-conducting channel across the plasma membrane.</text>
</comment>
<feature type="transmembrane region" description="Helical" evidence="17">
    <location>
        <begin position="494"/>
        <end position="518"/>
    </location>
</feature>
<keyword evidence="5 17" id="KW-0812">Transmembrane</keyword>
<keyword evidence="3 17" id="KW-0813">Transport</keyword>
<evidence type="ECO:0000256" key="11">
    <source>
        <dbReference type="ARBA" id="ARBA00023170"/>
    </source>
</evidence>
<evidence type="ECO:0000256" key="16">
    <source>
        <dbReference type="ARBA" id="ARBA00034104"/>
    </source>
</evidence>
<dbReference type="CDD" id="cd19064">
    <property type="entry name" value="LGIC_TM_nAChR"/>
    <property type="match status" value="1"/>
</dbReference>
<dbReference type="InterPro" id="IPR002394">
    <property type="entry name" value="Nicotinic_acetylcholine_rcpt"/>
</dbReference>
<dbReference type="InterPro" id="IPR006029">
    <property type="entry name" value="Neurotrans-gated_channel_TM"/>
</dbReference>
<evidence type="ECO:0000256" key="14">
    <source>
        <dbReference type="ARBA" id="ARBA00023286"/>
    </source>
</evidence>
<evidence type="ECO:0000313" key="21">
    <source>
        <dbReference type="Proteomes" id="UP000823941"/>
    </source>
</evidence>
<evidence type="ECO:0000256" key="10">
    <source>
        <dbReference type="ARBA" id="ARBA00023157"/>
    </source>
</evidence>
<dbReference type="Gene3D" id="2.70.170.10">
    <property type="entry name" value="Neurotransmitter-gated ion-channel ligand-binding domain"/>
    <property type="match status" value="1"/>
</dbReference>
<dbReference type="InterPro" id="IPR006202">
    <property type="entry name" value="Neur_chan_lig-bd"/>
</dbReference>
<evidence type="ECO:0000256" key="5">
    <source>
        <dbReference type="ARBA" id="ARBA00022692"/>
    </source>
</evidence>
<keyword evidence="13" id="KW-0628">Postsynaptic cell membrane</keyword>
<dbReference type="SUPFAM" id="SSF90112">
    <property type="entry name" value="Neurotransmitter-gated ion-channel transmembrane pore"/>
    <property type="match status" value="1"/>
</dbReference>
<keyword evidence="6 17" id="KW-1133">Transmembrane helix</keyword>
<dbReference type="PRINTS" id="PR00254">
    <property type="entry name" value="NICOTINICR"/>
</dbReference>
<evidence type="ECO:0000256" key="13">
    <source>
        <dbReference type="ARBA" id="ARBA00023257"/>
    </source>
</evidence>
<comment type="caution">
    <text evidence="20">The sequence shown here is derived from an EMBL/GenBank/DDBJ whole genome shotgun (WGS) entry which is preliminary data.</text>
</comment>
<keyword evidence="9 17" id="KW-0472">Membrane</keyword>
<reference evidence="20 21" key="1">
    <citation type="submission" date="2021-06" db="EMBL/GenBank/DDBJ databases">
        <title>A haploid diamondback moth (Plutella xylostella L.) genome assembly resolves 31 chromosomes and identifies a diamide resistance mutation.</title>
        <authorList>
            <person name="Ward C.M."/>
            <person name="Perry K.D."/>
            <person name="Baker G."/>
            <person name="Powis K."/>
            <person name="Heckel D.G."/>
            <person name="Baxter S.W."/>
        </authorList>
    </citation>
    <scope>NUCLEOTIDE SEQUENCE [LARGE SCALE GENOMIC DNA]</scope>
    <source>
        <strain evidence="20 21">LV</strain>
        <tissue evidence="20">Single pupa</tissue>
    </source>
</reference>
<accession>A0ABQ7Q5E8</accession>
<feature type="transmembrane region" description="Helical" evidence="17">
    <location>
        <begin position="267"/>
        <end position="289"/>
    </location>
</feature>
<evidence type="ECO:0000256" key="4">
    <source>
        <dbReference type="ARBA" id="ARBA00022475"/>
    </source>
</evidence>
<evidence type="ECO:0000256" key="7">
    <source>
        <dbReference type="ARBA" id="ARBA00023018"/>
    </source>
</evidence>
<evidence type="ECO:0000256" key="17">
    <source>
        <dbReference type="RuleBase" id="RU000687"/>
    </source>
</evidence>
<evidence type="ECO:0000256" key="12">
    <source>
        <dbReference type="ARBA" id="ARBA00023180"/>
    </source>
</evidence>
<feature type="transmembrane region" description="Helical" evidence="17">
    <location>
        <begin position="301"/>
        <end position="322"/>
    </location>
</feature>
<keyword evidence="21" id="KW-1185">Reference proteome</keyword>
<comment type="subcellular location">
    <subcellularLocation>
        <location evidence="16">Postsynaptic cell membrane</location>
        <topology evidence="16">Multi-pass membrane protein</topology>
    </subcellularLocation>
</comment>
<feature type="chain" id="PRO_5044972738" evidence="17">
    <location>
        <begin position="18"/>
        <end position="544"/>
    </location>
</feature>
<keyword evidence="17" id="KW-0732">Signal</keyword>
<dbReference type="PRINTS" id="PR00252">
    <property type="entry name" value="NRIONCHANNEL"/>
</dbReference>
<keyword evidence="11" id="KW-0675">Receptor</keyword>
<keyword evidence="8 17" id="KW-0406">Ion transport</keyword>
<keyword evidence="10" id="KW-1015">Disulfide bond</keyword>
<dbReference type="EMBL" id="JAHIBW010000021">
    <property type="protein sequence ID" value="KAG7300462.1"/>
    <property type="molecule type" value="Genomic_DNA"/>
</dbReference>
<evidence type="ECO:0000256" key="9">
    <source>
        <dbReference type="ARBA" id="ARBA00023136"/>
    </source>
</evidence>
<keyword evidence="15 17" id="KW-0407">Ion channel</keyword>
<dbReference type="CDD" id="cd19031">
    <property type="entry name" value="LGIC_ECD_nAChR_proto_alpha-like"/>
    <property type="match status" value="1"/>
</dbReference>
<name>A0ABQ7Q5E8_PLUXY</name>
<evidence type="ECO:0000259" key="18">
    <source>
        <dbReference type="Pfam" id="PF02931"/>
    </source>
</evidence>
<dbReference type="PROSITE" id="PS00236">
    <property type="entry name" value="NEUROTR_ION_CHANNEL"/>
    <property type="match status" value="1"/>
</dbReference>
<keyword evidence="12" id="KW-0325">Glycoprotein</keyword>
<sequence length="544" mass="61648">MLQILFVYLAGLGICAGNPDAKRLYDDLLSNYNRLIRPVDKNNNTVLVKLGLRLSQLIDLNLKDQILTTNVWLEHEWEDHKFKWDPLEYGGVKELYVPSEHIWLPDIVLYNNADGEYVVTTMTKAVLHHTGKVLWTPPAIFKSSCEIDVRYFPFDQQTCFLKFGSWSYDGDQIDLKHINQKKGDMVDVGIDLREYYPSVEWDILGVPAERHERYYPCCQEPYPDIFFNITLRRKTLFYTVNLIVPCVGISYLSVLVFYLPADSGEKIALSISILLSQTMFFLLISEIIPSTSLALPLLGKYLLFTMLLVGLSVVITIIILNVHYRKPSTHKMAPWVRKFFITKLPKVLLMRVPKDLLRDLAAHKIAGRNAKNKNKFKDALAAVDQTNSAASSPDSLRHQFPGSCNGLHTTTATNRFSGLVGALGSLSAGYNGLPSVMSGLDDSISDIAPRKKYPFELEKAIHNVMFIQHHMQRQDEFNAEDQDWGFVAMVLDRLFLWIFTIASIVGTFAILCEAPSLYDDTKPIDMILSSVAQQQFLPVDSGDP</sequence>
<dbReference type="SUPFAM" id="SSF63712">
    <property type="entry name" value="Nicotinic receptor ligand binding domain-like"/>
    <property type="match status" value="1"/>
</dbReference>
<dbReference type="InterPro" id="IPR038050">
    <property type="entry name" value="Neuro_actylchol_rec"/>
</dbReference>
<evidence type="ECO:0000256" key="8">
    <source>
        <dbReference type="ARBA" id="ARBA00023065"/>
    </source>
</evidence>
<feature type="domain" description="Neurotransmitter-gated ion-channel transmembrane" evidence="19">
    <location>
        <begin position="242"/>
        <end position="510"/>
    </location>
</feature>
<evidence type="ECO:0000256" key="6">
    <source>
        <dbReference type="ARBA" id="ARBA00022989"/>
    </source>
</evidence>
<evidence type="ECO:0000256" key="3">
    <source>
        <dbReference type="ARBA" id="ARBA00022448"/>
    </source>
</evidence>
<evidence type="ECO:0000256" key="15">
    <source>
        <dbReference type="ARBA" id="ARBA00023303"/>
    </source>
</evidence>
<dbReference type="Pfam" id="PF02932">
    <property type="entry name" value="Neur_chan_memb"/>
    <property type="match status" value="1"/>
</dbReference>
<evidence type="ECO:0000256" key="1">
    <source>
        <dbReference type="ARBA" id="ARBA00003328"/>
    </source>
</evidence>
<dbReference type="InterPro" id="IPR018000">
    <property type="entry name" value="Neurotransmitter_ion_chnl_CS"/>
</dbReference>
<organism evidence="20 21">
    <name type="scientific">Plutella xylostella</name>
    <name type="common">Diamondback moth</name>
    <name type="synonym">Plutella maculipennis</name>
    <dbReference type="NCBI Taxonomy" id="51655"/>
    <lineage>
        <taxon>Eukaryota</taxon>
        <taxon>Metazoa</taxon>
        <taxon>Ecdysozoa</taxon>
        <taxon>Arthropoda</taxon>
        <taxon>Hexapoda</taxon>
        <taxon>Insecta</taxon>
        <taxon>Pterygota</taxon>
        <taxon>Neoptera</taxon>
        <taxon>Endopterygota</taxon>
        <taxon>Lepidoptera</taxon>
        <taxon>Glossata</taxon>
        <taxon>Ditrysia</taxon>
        <taxon>Yponomeutoidea</taxon>
        <taxon>Plutellidae</taxon>
        <taxon>Plutella</taxon>
    </lineage>
</organism>